<feature type="domain" description="Surface-adhesin protein E-like" evidence="2">
    <location>
        <begin position="21"/>
        <end position="132"/>
    </location>
</feature>
<dbReference type="Proteomes" id="UP000066549">
    <property type="component" value="Chromosome"/>
</dbReference>
<accession>A0A0H4J0U9</accession>
<proteinExistence type="predicted"/>
<evidence type="ECO:0000256" key="1">
    <source>
        <dbReference type="SAM" id="SignalP"/>
    </source>
</evidence>
<organism evidence="3 4">
    <name type="scientific">Methylophilales bacterium MBRS-H7</name>
    <dbReference type="NCBI Taxonomy" id="1623450"/>
    <lineage>
        <taxon>Bacteria</taxon>
        <taxon>Pseudomonadati</taxon>
        <taxon>Pseudomonadota</taxon>
        <taxon>Betaproteobacteria</taxon>
        <taxon>Nitrosomonadales</taxon>
        <taxon>OM43 clade</taxon>
    </lineage>
</organism>
<gene>
    <name evidence="3" type="ORF">VI33_01075</name>
</gene>
<feature type="chain" id="PRO_5005206676" description="Surface-adhesin protein E-like domain-containing protein" evidence="1">
    <location>
        <begin position="20"/>
        <end position="134"/>
    </location>
</feature>
<reference evidence="3 4" key="1">
    <citation type="submission" date="2015-03" db="EMBL/GenBank/DDBJ databases">
        <title>Comparative analysis of the OM43 clade including a novel species from Red Sea uncovers genomic and metabolic diversity among marine methylotrophs.</title>
        <authorList>
            <person name="Jimenez-Infante F."/>
            <person name="Ngugi D.K."/>
            <person name="Vinu M."/>
            <person name="Alam I."/>
            <person name="Kamau A."/>
            <person name="Blom J."/>
            <person name="Bajic V.B."/>
            <person name="Stingl U."/>
        </authorList>
    </citation>
    <scope>NUCLEOTIDE SEQUENCE [LARGE SCALE GENOMIC DNA]</scope>
    <source>
        <strain evidence="3 4">MBRSH7</strain>
    </source>
</reference>
<sequence length="134" mass="15461">MQRLIYIVLFLFFSSQALAEWTLIFANDETDAKYYVDLSSLNKKKETVRMMTLEDYTAPEIAKKGQKKISYNSVKTLSEFNCGLETMRVLSYSVYKNQMAFGEPILSKGIPFEWSKVNHNTVNDAYLNIACNEI</sequence>
<dbReference type="InterPro" id="IPR043088">
    <property type="entry name" value="Adhesin_E"/>
</dbReference>
<dbReference type="AlphaFoldDB" id="A0A0H4J0U9"/>
<evidence type="ECO:0000313" key="4">
    <source>
        <dbReference type="Proteomes" id="UP000066549"/>
    </source>
</evidence>
<keyword evidence="4" id="KW-1185">Reference proteome</keyword>
<evidence type="ECO:0000313" key="3">
    <source>
        <dbReference type="EMBL" id="AKO65393.1"/>
    </source>
</evidence>
<feature type="signal peptide" evidence="1">
    <location>
        <begin position="1"/>
        <end position="19"/>
    </location>
</feature>
<dbReference type="Gene3D" id="2.40.128.710">
    <property type="entry name" value="Surface-adhesin protein E"/>
    <property type="match status" value="1"/>
</dbReference>
<dbReference type="EMBL" id="CP011002">
    <property type="protein sequence ID" value="AKO65393.1"/>
    <property type="molecule type" value="Genomic_DNA"/>
</dbReference>
<keyword evidence="1" id="KW-0732">Signal</keyword>
<protein>
    <recommendedName>
        <fullName evidence="2">Surface-adhesin protein E-like domain-containing protein</fullName>
    </recommendedName>
</protein>
<dbReference type="OrthoDB" id="8537974at2"/>
<name>A0A0H4J0U9_9PROT</name>
<evidence type="ECO:0000259" key="2">
    <source>
        <dbReference type="Pfam" id="PF16747"/>
    </source>
</evidence>
<dbReference type="InterPro" id="IPR031939">
    <property type="entry name" value="Adhesin_E-like"/>
</dbReference>
<dbReference type="Pfam" id="PF16747">
    <property type="entry name" value="Adhesin_E"/>
    <property type="match status" value="1"/>
</dbReference>